<protein>
    <recommendedName>
        <fullName evidence="4">RDD domain-containing protein</fullName>
    </recommendedName>
</protein>
<keyword evidence="1" id="KW-0812">Transmembrane</keyword>
<reference evidence="3" key="1">
    <citation type="journal article" date="2012" name="Stand. Genomic Sci.">
        <title>Permanent draft genome sequence of the gliding predator Saprospira grandis strain Sa g1 (= HR1).</title>
        <authorList>
            <person name="Mavromatis K."/>
            <person name="Chertkov O."/>
            <person name="Lapidus A."/>
            <person name="Nolan M."/>
            <person name="Lucas S."/>
            <person name="Tice H."/>
            <person name="Del Rio T.G."/>
            <person name="Cheng J.F."/>
            <person name="Han C."/>
            <person name="Tapia R."/>
            <person name="Bruce D."/>
            <person name="Goodwin L.A."/>
            <person name="Pitluck S."/>
            <person name="Huntemann M."/>
            <person name="Liolios K."/>
            <person name="Pagani I."/>
            <person name="Ivanova N."/>
            <person name="Mikhailova N."/>
            <person name="Pati A."/>
            <person name="Chen A."/>
            <person name="Palaniappan K."/>
            <person name="Land M."/>
            <person name="Brambilla E.M."/>
            <person name="Rohde M."/>
            <person name="Spring S."/>
            <person name="Goker M."/>
            <person name="Detter J.C."/>
            <person name="Bristow J."/>
            <person name="Eisen J.A."/>
            <person name="Markowitz V."/>
            <person name="Hugenholtz P."/>
            <person name="Kyrpides N.C."/>
            <person name="Klenk H.P."/>
            <person name="Woyke T."/>
        </authorList>
    </citation>
    <scope>NUCLEOTIDE SEQUENCE [LARGE SCALE GENOMIC DNA]</scope>
    <source>
        <strain evidence="3">DSM 2844</strain>
    </source>
</reference>
<accession>J0PA73</accession>
<dbReference type="RefSeq" id="WP_002660236.1">
    <property type="nucleotide sequence ID" value="NZ_JH719942.1"/>
</dbReference>
<proteinExistence type="predicted"/>
<gene>
    <name evidence="2" type="ORF">SapgrDRAFT_2848</name>
</gene>
<dbReference type="EMBL" id="JH719942">
    <property type="protein sequence ID" value="EJF54502.1"/>
    <property type="molecule type" value="Genomic_DNA"/>
</dbReference>
<dbReference type="OrthoDB" id="9793824at2"/>
<evidence type="ECO:0008006" key="4">
    <source>
        <dbReference type="Google" id="ProtNLM"/>
    </source>
</evidence>
<name>J0PA73_9BACT</name>
<keyword evidence="1" id="KW-0472">Membrane</keyword>
<dbReference type="Proteomes" id="UP000005113">
    <property type="component" value="Unassembled WGS sequence"/>
</dbReference>
<dbReference type="AlphaFoldDB" id="J0PA73"/>
<dbReference type="HOGENOM" id="CLU_2071487_0_0_10"/>
<evidence type="ECO:0000313" key="2">
    <source>
        <dbReference type="EMBL" id="EJF54502.1"/>
    </source>
</evidence>
<sequence length="118" mass="13460">MSKTQLYPARYTLRTLALIIDFMVIILLVWLARSIEDDSFYGVLDPVAAKKLAREEWDILLYRGNPTIVLWKEVLYGLPLKAALGLAYCTVFEQSSMRATPVKWLLGLRVVDEKKPGT</sequence>
<evidence type="ECO:0000313" key="3">
    <source>
        <dbReference type="Proteomes" id="UP000005113"/>
    </source>
</evidence>
<keyword evidence="1" id="KW-1133">Transmembrane helix</keyword>
<evidence type="ECO:0000256" key="1">
    <source>
        <dbReference type="SAM" id="Phobius"/>
    </source>
</evidence>
<organism evidence="2 3">
    <name type="scientific">Saprospira grandis DSM 2844</name>
    <dbReference type="NCBI Taxonomy" id="694433"/>
    <lineage>
        <taxon>Bacteria</taxon>
        <taxon>Pseudomonadati</taxon>
        <taxon>Bacteroidota</taxon>
        <taxon>Saprospiria</taxon>
        <taxon>Saprospirales</taxon>
        <taxon>Saprospiraceae</taxon>
        <taxon>Saprospira</taxon>
    </lineage>
</organism>
<feature type="transmembrane region" description="Helical" evidence="1">
    <location>
        <begin position="12"/>
        <end position="32"/>
    </location>
</feature>